<name>A0ABP3RIN9_9ACTN</name>
<dbReference type="PANTHER" id="PTHR43459:SF1">
    <property type="entry name" value="EG:BACN32G11.4 PROTEIN"/>
    <property type="match status" value="1"/>
</dbReference>
<dbReference type="InterPro" id="IPR001753">
    <property type="entry name" value="Enoyl-CoA_hydra/iso"/>
</dbReference>
<dbReference type="PROSITE" id="PS00166">
    <property type="entry name" value="ENOYL_COA_HYDRATASE"/>
    <property type="match status" value="1"/>
</dbReference>
<dbReference type="CDD" id="cd06558">
    <property type="entry name" value="crotonase-like"/>
    <property type="match status" value="1"/>
</dbReference>
<proteinExistence type="inferred from homology"/>
<dbReference type="Pfam" id="PF00378">
    <property type="entry name" value="ECH_1"/>
    <property type="match status" value="1"/>
</dbReference>
<dbReference type="InterPro" id="IPR029045">
    <property type="entry name" value="ClpP/crotonase-like_dom_sf"/>
</dbReference>
<dbReference type="Gene3D" id="3.90.226.10">
    <property type="entry name" value="2-enoyl-CoA Hydratase, Chain A, domain 1"/>
    <property type="match status" value="1"/>
</dbReference>
<protein>
    <submittedName>
        <fullName evidence="2">Enoyl-CoA hydratase</fullName>
    </submittedName>
</protein>
<dbReference type="EMBL" id="BAAAHE010000007">
    <property type="protein sequence ID" value="GAA0608228.1"/>
    <property type="molecule type" value="Genomic_DNA"/>
</dbReference>
<keyword evidence="3" id="KW-1185">Reference proteome</keyword>
<dbReference type="RefSeq" id="WP_344601792.1">
    <property type="nucleotide sequence ID" value="NZ_BAAAHE010000007.1"/>
</dbReference>
<reference evidence="3" key="1">
    <citation type="journal article" date="2019" name="Int. J. Syst. Evol. Microbiol.">
        <title>The Global Catalogue of Microorganisms (GCM) 10K type strain sequencing project: providing services to taxonomists for standard genome sequencing and annotation.</title>
        <authorList>
            <consortium name="The Broad Institute Genomics Platform"/>
            <consortium name="The Broad Institute Genome Sequencing Center for Infectious Disease"/>
            <person name="Wu L."/>
            <person name="Ma J."/>
        </authorList>
    </citation>
    <scope>NUCLEOTIDE SEQUENCE [LARGE SCALE GENOMIC DNA]</scope>
    <source>
        <strain evidence="3">JCM 10671</strain>
    </source>
</reference>
<dbReference type="SUPFAM" id="SSF52096">
    <property type="entry name" value="ClpP/crotonase"/>
    <property type="match status" value="1"/>
</dbReference>
<sequence length="242" mass="25451">MNVTLEVDGTVAIVTLDDAKTRNAFTGESAQAFLDAIAEVQNSPGVAALVLRGANGAFCSGAARPLLAAARENPTDPEVLAALNKVYQCFVAAGTVDVPVIACMRGPAVGAGVNLALAADVRVVSHETKLLSGFLRIGLHPGGGHFMLLDKIAGPQTSVAMTLLGEEVVGQKLVDLGLAWEALPDDEVDARGLELAKRCTDPELVRAAMQTFRAQNESRQLPWHSALRAEQAAQMWSMGRKA</sequence>
<accession>A0ABP3RIN9</accession>
<organism evidence="2 3">
    <name type="scientific">Sporichthya brevicatena</name>
    <dbReference type="NCBI Taxonomy" id="171442"/>
    <lineage>
        <taxon>Bacteria</taxon>
        <taxon>Bacillati</taxon>
        <taxon>Actinomycetota</taxon>
        <taxon>Actinomycetes</taxon>
        <taxon>Sporichthyales</taxon>
        <taxon>Sporichthyaceae</taxon>
        <taxon>Sporichthya</taxon>
    </lineage>
</organism>
<comment type="caution">
    <text evidence="2">The sequence shown here is derived from an EMBL/GenBank/DDBJ whole genome shotgun (WGS) entry which is preliminary data.</text>
</comment>
<gene>
    <name evidence="2" type="ORF">GCM10009547_07720</name>
</gene>
<dbReference type="InterPro" id="IPR018376">
    <property type="entry name" value="Enoyl-CoA_hyd/isom_CS"/>
</dbReference>
<evidence type="ECO:0000313" key="3">
    <source>
        <dbReference type="Proteomes" id="UP001500957"/>
    </source>
</evidence>
<evidence type="ECO:0000256" key="1">
    <source>
        <dbReference type="RuleBase" id="RU003707"/>
    </source>
</evidence>
<comment type="similarity">
    <text evidence="1">Belongs to the enoyl-CoA hydratase/isomerase family.</text>
</comment>
<evidence type="ECO:0000313" key="2">
    <source>
        <dbReference type="EMBL" id="GAA0608228.1"/>
    </source>
</evidence>
<dbReference type="PANTHER" id="PTHR43459">
    <property type="entry name" value="ENOYL-COA HYDRATASE"/>
    <property type="match status" value="1"/>
</dbReference>
<dbReference type="Proteomes" id="UP001500957">
    <property type="component" value="Unassembled WGS sequence"/>
</dbReference>